<keyword evidence="4" id="KW-0413">Isomerase</keyword>
<dbReference type="KEGG" id="bsed:DN745_03445"/>
<evidence type="ECO:0000313" key="9">
    <source>
        <dbReference type="Proteomes" id="UP000249799"/>
    </source>
</evidence>
<evidence type="ECO:0000256" key="5">
    <source>
        <dbReference type="ARBA" id="ARBA00041564"/>
    </source>
</evidence>
<dbReference type="InterPro" id="IPR004561">
    <property type="entry name" value="IsoChor_synthase"/>
</dbReference>
<evidence type="ECO:0000313" key="8">
    <source>
        <dbReference type="EMBL" id="AWV88451.1"/>
    </source>
</evidence>
<dbReference type="NCBIfam" id="TIGR00543">
    <property type="entry name" value="isochor_syn"/>
    <property type="match status" value="1"/>
</dbReference>
<evidence type="ECO:0000256" key="6">
    <source>
        <dbReference type="SAM" id="MobiDB-lite"/>
    </source>
</evidence>
<comment type="similarity">
    <text evidence="2">Belongs to the isochorismate synthase family.</text>
</comment>
<protein>
    <recommendedName>
        <fullName evidence="3">isochorismate synthase</fullName>
        <ecNumber evidence="3">5.4.4.2</ecNumber>
    </recommendedName>
    <alternativeName>
        <fullName evidence="5">Isochorismate mutase</fullName>
    </alternativeName>
</protein>
<reference evidence="8 9" key="1">
    <citation type="submission" date="2018-06" db="EMBL/GenBank/DDBJ databases">
        <title>Lujinxingia sediminis gen. nov. sp. nov., a new facultative anaerobic member of the class Deltaproteobacteria, and proposal of Lujinxingaceae fam. nov.</title>
        <authorList>
            <person name="Guo L.-Y."/>
            <person name="Li C.-M."/>
            <person name="Wang S."/>
            <person name="Du Z.-J."/>
        </authorList>
    </citation>
    <scope>NUCLEOTIDE SEQUENCE [LARGE SCALE GENOMIC DNA]</scope>
    <source>
        <strain evidence="8 9">FA350</strain>
    </source>
</reference>
<dbReference type="Gene3D" id="3.60.120.10">
    <property type="entry name" value="Anthranilate synthase"/>
    <property type="match status" value="1"/>
</dbReference>
<dbReference type="SUPFAM" id="SSF56322">
    <property type="entry name" value="ADC synthase"/>
    <property type="match status" value="1"/>
</dbReference>
<dbReference type="AlphaFoldDB" id="A0A2Z4FHH6"/>
<keyword evidence="9" id="KW-1185">Reference proteome</keyword>
<evidence type="ECO:0000256" key="2">
    <source>
        <dbReference type="ARBA" id="ARBA00005297"/>
    </source>
</evidence>
<feature type="domain" description="Chorismate-utilising enzyme C-terminal" evidence="7">
    <location>
        <begin position="209"/>
        <end position="441"/>
    </location>
</feature>
<dbReference type="OrthoDB" id="9806579at2"/>
<gene>
    <name evidence="8" type="ORF">DN745_03445</name>
</gene>
<evidence type="ECO:0000256" key="4">
    <source>
        <dbReference type="ARBA" id="ARBA00023235"/>
    </source>
</evidence>
<organism evidence="8 9">
    <name type="scientific">Bradymonas sediminis</name>
    <dbReference type="NCBI Taxonomy" id="1548548"/>
    <lineage>
        <taxon>Bacteria</taxon>
        <taxon>Deltaproteobacteria</taxon>
        <taxon>Bradymonadales</taxon>
        <taxon>Bradymonadaceae</taxon>
        <taxon>Bradymonas</taxon>
    </lineage>
</organism>
<dbReference type="PANTHER" id="PTHR42839">
    <property type="entry name" value="ISOCHORISMATE SYNTHASE ENTC"/>
    <property type="match status" value="1"/>
</dbReference>
<dbReference type="EMBL" id="CP030032">
    <property type="protein sequence ID" value="AWV88451.1"/>
    <property type="molecule type" value="Genomic_DNA"/>
</dbReference>
<comment type="catalytic activity">
    <reaction evidence="1">
        <text>chorismate = isochorismate</text>
        <dbReference type="Rhea" id="RHEA:18985"/>
        <dbReference type="ChEBI" id="CHEBI:29748"/>
        <dbReference type="ChEBI" id="CHEBI:29780"/>
        <dbReference type="EC" id="5.4.4.2"/>
    </reaction>
</comment>
<dbReference type="PANTHER" id="PTHR42839:SF2">
    <property type="entry name" value="ISOCHORISMATE SYNTHASE ENTC"/>
    <property type="match status" value="1"/>
</dbReference>
<dbReference type="InterPro" id="IPR015890">
    <property type="entry name" value="Chorismate_C"/>
</dbReference>
<dbReference type="InterPro" id="IPR005801">
    <property type="entry name" value="ADC_synthase"/>
</dbReference>
<dbReference type="Proteomes" id="UP000249799">
    <property type="component" value="Chromosome"/>
</dbReference>
<evidence type="ECO:0000256" key="3">
    <source>
        <dbReference type="ARBA" id="ARBA00012824"/>
    </source>
</evidence>
<feature type="region of interest" description="Disordered" evidence="6">
    <location>
        <begin position="1"/>
        <end position="25"/>
    </location>
</feature>
<evidence type="ECO:0000256" key="1">
    <source>
        <dbReference type="ARBA" id="ARBA00000799"/>
    </source>
</evidence>
<dbReference type="GO" id="GO:0008909">
    <property type="term" value="F:isochorismate synthase activity"/>
    <property type="evidence" value="ECO:0007669"/>
    <property type="project" value="UniProtKB-EC"/>
</dbReference>
<evidence type="ECO:0000259" key="7">
    <source>
        <dbReference type="Pfam" id="PF00425"/>
    </source>
</evidence>
<accession>A0A2Z4FHH6</accession>
<dbReference type="RefSeq" id="WP_111332210.1">
    <property type="nucleotide sequence ID" value="NZ_CP030032.1"/>
</dbReference>
<dbReference type="EC" id="5.4.4.2" evidence="3"/>
<feature type="compositionally biased region" description="Basic and acidic residues" evidence="6">
    <location>
        <begin position="1"/>
        <end position="11"/>
    </location>
</feature>
<dbReference type="Pfam" id="PF00425">
    <property type="entry name" value="Chorismate_bind"/>
    <property type="match status" value="1"/>
</dbReference>
<proteinExistence type="inferred from homology"/>
<name>A0A2Z4FHH6_9DELT</name>
<sequence>MANDRNEKTSTHDCAASAQPDSPMPARLSAAFRTVDCEDLRVVFARSATLARSYYRSTAAGDQLLGLGVAASARAGEQDSIASRFGALRDALTDADTLAHQDKIRLLGWSAFDPEYARDPASSWAGYARREIYLPEILLRRKDGKTSALIIGEADKLEAIWQRWEALLAAAARDHRSGRLGFTTTQSADHLWLDRDTFCYGVERVTKDHVAPKVVLARRVRLDMTQSIDLRAALQLLSESYPTCTRFAISSPENEDYPVFFGATPERLAQVKDGEVHTMALAGTAKANEGDALLNKPKELEEHQFVVDMILDSLAPYCSELTSDPTPKIKRLTNVSHLLSDISGRLKPGVGLAEVVDALHPTPAVCGTPRKLARELIAQFEGFDRGLYAGTFGWMDLEGNGEFDVALRCALAGDTQALLFAGAGITRDSDIELEWTETRAKFEPLLRALAAMVLG</sequence>